<comment type="subcellular location">
    <subcellularLocation>
        <location evidence="1">Nucleus</location>
    </subcellularLocation>
</comment>
<gene>
    <name evidence="10" type="ORF">BXZ70DRAFT_893935</name>
</gene>
<evidence type="ECO:0000313" key="10">
    <source>
        <dbReference type="EMBL" id="KAH8099947.1"/>
    </source>
</evidence>
<name>A0A8K0UM97_9AGAR</name>
<dbReference type="EMBL" id="JAEVFJ010000017">
    <property type="protein sequence ID" value="KAH8099947.1"/>
    <property type="molecule type" value="Genomic_DNA"/>
</dbReference>
<feature type="domain" description="Zn(2)-C6 fungal-type" evidence="9">
    <location>
        <begin position="178"/>
        <end position="210"/>
    </location>
</feature>
<evidence type="ECO:0000256" key="6">
    <source>
        <dbReference type="ARBA" id="ARBA00023242"/>
    </source>
</evidence>
<dbReference type="InterPro" id="IPR051089">
    <property type="entry name" value="prtT"/>
</dbReference>
<feature type="region of interest" description="Disordered" evidence="8">
    <location>
        <begin position="421"/>
        <end position="457"/>
    </location>
</feature>
<evidence type="ECO:0000256" key="1">
    <source>
        <dbReference type="ARBA" id="ARBA00004123"/>
    </source>
</evidence>
<dbReference type="InterPro" id="IPR036864">
    <property type="entry name" value="Zn2-C6_fun-type_DNA-bd_sf"/>
</dbReference>
<evidence type="ECO:0000256" key="2">
    <source>
        <dbReference type="ARBA" id="ARBA00022723"/>
    </source>
</evidence>
<keyword evidence="2" id="KW-0479">Metal-binding</keyword>
<reference evidence="10" key="1">
    <citation type="journal article" date="2021" name="New Phytol.">
        <title>Evolutionary innovations through gain and loss of genes in the ectomycorrhizal Boletales.</title>
        <authorList>
            <person name="Wu G."/>
            <person name="Miyauchi S."/>
            <person name="Morin E."/>
            <person name="Kuo A."/>
            <person name="Drula E."/>
            <person name="Varga T."/>
            <person name="Kohler A."/>
            <person name="Feng B."/>
            <person name="Cao Y."/>
            <person name="Lipzen A."/>
            <person name="Daum C."/>
            <person name="Hundley H."/>
            <person name="Pangilinan J."/>
            <person name="Johnson J."/>
            <person name="Barry K."/>
            <person name="LaButti K."/>
            <person name="Ng V."/>
            <person name="Ahrendt S."/>
            <person name="Min B."/>
            <person name="Choi I.G."/>
            <person name="Park H."/>
            <person name="Plett J.M."/>
            <person name="Magnuson J."/>
            <person name="Spatafora J.W."/>
            <person name="Nagy L.G."/>
            <person name="Henrissat B."/>
            <person name="Grigoriev I.V."/>
            <person name="Yang Z.L."/>
            <person name="Xu J."/>
            <person name="Martin F.M."/>
        </authorList>
    </citation>
    <scope>NUCLEOTIDE SEQUENCE</scope>
    <source>
        <strain evidence="10">KKN 215</strain>
    </source>
</reference>
<dbReference type="Proteomes" id="UP000813824">
    <property type="component" value="Unassembled WGS sequence"/>
</dbReference>
<keyword evidence="4" id="KW-0238">DNA-binding</keyword>
<dbReference type="Gene3D" id="4.10.240.10">
    <property type="entry name" value="Zn(2)-C6 fungal-type DNA-binding domain"/>
    <property type="match status" value="1"/>
</dbReference>
<comment type="caution">
    <text evidence="10">The sequence shown here is derived from an EMBL/GenBank/DDBJ whole genome shotgun (WGS) entry which is preliminary data.</text>
</comment>
<dbReference type="InterPro" id="IPR001138">
    <property type="entry name" value="Zn2Cys6_DnaBD"/>
</dbReference>
<keyword evidence="7" id="KW-0175">Coiled coil</keyword>
<dbReference type="PANTHER" id="PTHR31845:SF17">
    <property type="entry name" value="ZN(II)2CYS6 TRANSCRIPTION FACTOR (EUROFUNG)"/>
    <property type="match status" value="1"/>
</dbReference>
<dbReference type="PROSITE" id="PS00463">
    <property type="entry name" value="ZN2_CY6_FUNGAL_1"/>
    <property type="match status" value="1"/>
</dbReference>
<dbReference type="CDD" id="cd12148">
    <property type="entry name" value="fungal_TF_MHR"/>
    <property type="match status" value="1"/>
</dbReference>
<dbReference type="GO" id="GO:0005634">
    <property type="term" value="C:nucleus"/>
    <property type="evidence" value="ECO:0007669"/>
    <property type="project" value="UniProtKB-SubCell"/>
</dbReference>
<keyword evidence="3" id="KW-0805">Transcription regulation</keyword>
<evidence type="ECO:0000313" key="11">
    <source>
        <dbReference type="Proteomes" id="UP000813824"/>
    </source>
</evidence>
<protein>
    <recommendedName>
        <fullName evidence="9">Zn(2)-C6 fungal-type domain-containing protein</fullName>
    </recommendedName>
</protein>
<dbReference type="AlphaFoldDB" id="A0A8K0UM97"/>
<dbReference type="SUPFAM" id="SSF57701">
    <property type="entry name" value="Zn2/Cys6 DNA-binding domain"/>
    <property type="match status" value="1"/>
</dbReference>
<dbReference type="CDD" id="cd00067">
    <property type="entry name" value="GAL4"/>
    <property type="match status" value="1"/>
</dbReference>
<dbReference type="GO" id="GO:0008270">
    <property type="term" value="F:zinc ion binding"/>
    <property type="evidence" value="ECO:0007669"/>
    <property type="project" value="InterPro"/>
</dbReference>
<dbReference type="OrthoDB" id="39175at2759"/>
<evidence type="ECO:0000256" key="7">
    <source>
        <dbReference type="SAM" id="Coils"/>
    </source>
</evidence>
<feature type="compositionally biased region" description="Low complexity" evidence="8">
    <location>
        <begin position="910"/>
        <end position="922"/>
    </location>
</feature>
<keyword evidence="6" id="KW-0539">Nucleus</keyword>
<sequence length="997" mass="110182">MYENGAYYDQGALRTSPQGSGSFGSVSTGSYVPSPPSTFGESPSGLAVGELHHQQGGFGFHERSQDIAGLRQVGSAPDSGVGPVGQGLYVPQGAQVPQFGQQQGFSGSPVRNDFDLANGQRTGGGYFQVGHEPYDTKPDHFNLHAHKRQRPSDEGQDDMSPEQETDAKEPAKAKPLGACARCKGLKVRCEFKTDPDTCKRCLAGGHECIIPGRKKRRAPPKREHLLKQIQDQASRIQELMAQLEHANKKANAAHTPGLASPSLSSNTDLFSAAASPPTNSDFASSDADIGNQLLSDQMSKSSDVMDWIAKARESLQQFGGYINMGGPGTRGLDEGGDQFDSALTDDEVEIAIEYADGEDRTEFGGSTIGDGASGDEGTLTRRRGSNAGSDASAHRGNSTGRLPTDEASPFGLMAKLSLMTRKRRVSRPSSDAGEEEGKAPQVGVPSNDYFKPSPAPERPIIDERQQHPHIFRNGVVRPDEVESLFKIYWDYMNLSTNLLDPELYTPQATYWRSPFLFTVICAVASRFYTPRPELYQQAIHYARLAAGTALIGGRMSVEVVQAYTLLMLYPVPCRRWEEDRTWIYLGLAIRIATSLNLDKPHTVKPKNEQHARELHNRTRTWLAVFNLDRSTGSQYGKPPIISNTDFVATHSGDWWNSSPYNLKGFDIHIAGYNAELRVVADFGLKIRSNANNPTGLNQALNIAQLASETDDKLARLWETWIALIRQHTYSNDPNDPQANFRNSLLRLAYSYARLTALSFGFQYDFAKNPDGREFLLWRCLRAAKDVLTTYLDEIATPSQKNYLRYGPDAQSVFVTFASTFLIKLLQPKYVPYLTREQRVEIRQLIERLIDVMEEIAVDDRHCPKLYAKFLAGLLATPMASIDHKNLPIKTTKAKSESPTFRRTELGPFGRTTTSTPPSTRPSASPPPFQMDQSGHVIAGDVQDNQLTPLTNELPTGFNNYFTPLPLEPEFLQSMQTLGDQTGWQDMVVHGGSRSVFS</sequence>
<feature type="compositionally biased region" description="Acidic residues" evidence="8">
    <location>
        <begin position="154"/>
        <end position="164"/>
    </location>
</feature>
<dbReference type="GO" id="GO:0000976">
    <property type="term" value="F:transcription cis-regulatory region binding"/>
    <property type="evidence" value="ECO:0007669"/>
    <property type="project" value="TreeGrafter"/>
</dbReference>
<feature type="region of interest" description="Disordered" evidence="8">
    <location>
        <begin position="354"/>
        <end position="409"/>
    </location>
</feature>
<feature type="region of interest" description="Disordered" evidence="8">
    <location>
        <begin position="1"/>
        <end position="47"/>
    </location>
</feature>
<organism evidence="10 11">
    <name type="scientific">Cristinia sonorae</name>
    <dbReference type="NCBI Taxonomy" id="1940300"/>
    <lineage>
        <taxon>Eukaryota</taxon>
        <taxon>Fungi</taxon>
        <taxon>Dikarya</taxon>
        <taxon>Basidiomycota</taxon>
        <taxon>Agaricomycotina</taxon>
        <taxon>Agaricomycetes</taxon>
        <taxon>Agaricomycetidae</taxon>
        <taxon>Agaricales</taxon>
        <taxon>Pleurotineae</taxon>
        <taxon>Stephanosporaceae</taxon>
        <taxon>Cristinia</taxon>
    </lineage>
</organism>
<dbReference type="SMART" id="SM00906">
    <property type="entry name" value="Fungal_trans"/>
    <property type="match status" value="1"/>
</dbReference>
<evidence type="ECO:0000256" key="3">
    <source>
        <dbReference type="ARBA" id="ARBA00023015"/>
    </source>
</evidence>
<accession>A0A8K0UM97</accession>
<dbReference type="PANTHER" id="PTHR31845">
    <property type="entry name" value="FINGER DOMAIN PROTEIN, PUTATIVE-RELATED"/>
    <property type="match status" value="1"/>
</dbReference>
<proteinExistence type="predicted"/>
<dbReference type="Pfam" id="PF04082">
    <property type="entry name" value="Fungal_trans"/>
    <property type="match status" value="1"/>
</dbReference>
<dbReference type="InterPro" id="IPR007219">
    <property type="entry name" value="XnlR_reg_dom"/>
</dbReference>
<evidence type="ECO:0000256" key="8">
    <source>
        <dbReference type="SAM" id="MobiDB-lite"/>
    </source>
</evidence>
<feature type="compositionally biased region" description="Basic and acidic residues" evidence="8">
    <location>
        <begin position="893"/>
        <end position="904"/>
    </location>
</feature>
<keyword evidence="11" id="KW-1185">Reference proteome</keyword>
<feature type="coiled-coil region" evidence="7">
    <location>
        <begin position="222"/>
        <end position="253"/>
    </location>
</feature>
<dbReference type="GO" id="GO:0006351">
    <property type="term" value="P:DNA-templated transcription"/>
    <property type="evidence" value="ECO:0007669"/>
    <property type="project" value="InterPro"/>
</dbReference>
<feature type="compositionally biased region" description="Low complexity" evidence="8">
    <location>
        <begin position="19"/>
        <end position="30"/>
    </location>
</feature>
<dbReference type="SMART" id="SM00066">
    <property type="entry name" value="GAL4"/>
    <property type="match status" value="1"/>
</dbReference>
<evidence type="ECO:0000259" key="9">
    <source>
        <dbReference type="PROSITE" id="PS50048"/>
    </source>
</evidence>
<feature type="region of interest" description="Disordered" evidence="8">
    <location>
        <begin position="890"/>
        <end position="931"/>
    </location>
</feature>
<keyword evidence="5" id="KW-0804">Transcription</keyword>
<feature type="region of interest" description="Disordered" evidence="8">
    <location>
        <begin position="147"/>
        <end position="172"/>
    </location>
</feature>
<dbReference type="GO" id="GO:0000981">
    <property type="term" value="F:DNA-binding transcription factor activity, RNA polymerase II-specific"/>
    <property type="evidence" value="ECO:0007669"/>
    <property type="project" value="InterPro"/>
</dbReference>
<evidence type="ECO:0000256" key="5">
    <source>
        <dbReference type="ARBA" id="ARBA00023163"/>
    </source>
</evidence>
<evidence type="ECO:0000256" key="4">
    <source>
        <dbReference type="ARBA" id="ARBA00023125"/>
    </source>
</evidence>
<dbReference type="PROSITE" id="PS50048">
    <property type="entry name" value="ZN2_CY6_FUNGAL_2"/>
    <property type="match status" value="1"/>
</dbReference>